<dbReference type="EMBL" id="JBFOLK010000004">
    <property type="protein sequence ID" value="KAL2518286.1"/>
    <property type="molecule type" value="Genomic_DNA"/>
</dbReference>
<sequence>MKFPMPGRVTNIHGNLTEVRTCYMNVLWKAVQCEDVYLVAMMIQIEPIDIDPEKVEEDIGTGRGPKPPRIIGSDFLASPTEELEAFFINPSDPTQMLQVGQKLNERIKEELKQFLRENADVFT</sequence>
<dbReference type="AlphaFoldDB" id="A0ABD1TZY6"/>
<protein>
    <submittedName>
        <fullName evidence="1">Uncharacterized protein</fullName>
    </submittedName>
</protein>
<gene>
    <name evidence="1" type="ORF">Adt_14533</name>
</gene>
<dbReference type="Proteomes" id="UP001604336">
    <property type="component" value="Unassembled WGS sequence"/>
</dbReference>
<proteinExistence type="predicted"/>
<evidence type="ECO:0000313" key="2">
    <source>
        <dbReference type="Proteomes" id="UP001604336"/>
    </source>
</evidence>
<reference evidence="2" key="1">
    <citation type="submission" date="2024-07" db="EMBL/GenBank/DDBJ databases">
        <title>Two chromosome-level genome assemblies of Korean endemic species Abeliophyllum distichum and Forsythia ovata (Oleaceae).</title>
        <authorList>
            <person name="Jang H."/>
        </authorList>
    </citation>
    <scope>NUCLEOTIDE SEQUENCE [LARGE SCALE GENOMIC DNA]</scope>
</reference>
<name>A0ABD1TZY6_9LAMI</name>
<evidence type="ECO:0000313" key="1">
    <source>
        <dbReference type="EMBL" id="KAL2518286.1"/>
    </source>
</evidence>
<keyword evidence="2" id="KW-1185">Reference proteome</keyword>
<comment type="caution">
    <text evidence="1">The sequence shown here is derived from an EMBL/GenBank/DDBJ whole genome shotgun (WGS) entry which is preliminary data.</text>
</comment>
<accession>A0ABD1TZY6</accession>
<organism evidence="1 2">
    <name type="scientific">Abeliophyllum distichum</name>
    <dbReference type="NCBI Taxonomy" id="126358"/>
    <lineage>
        <taxon>Eukaryota</taxon>
        <taxon>Viridiplantae</taxon>
        <taxon>Streptophyta</taxon>
        <taxon>Embryophyta</taxon>
        <taxon>Tracheophyta</taxon>
        <taxon>Spermatophyta</taxon>
        <taxon>Magnoliopsida</taxon>
        <taxon>eudicotyledons</taxon>
        <taxon>Gunneridae</taxon>
        <taxon>Pentapetalae</taxon>
        <taxon>asterids</taxon>
        <taxon>lamiids</taxon>
        <taxon>Lamiales</taxon>
        <taxon>Oleaceae</taxon>
        <taxon>Forsythieae</taxon>
        <taxon>Abeliophyllum</taxon>
    </lineage>
</organism>